<dbReference type="Proteomes" id="UP000838763">
    <property type="component" value="Unassembled WGS sequence"/>
</dbReference>
<accession>A0A9P1H8T0</accession>
<dbReference type="InterPro" id="IPR043129">
    <property type="entry name" value="ATPase_NBD"/>
</dbReference>
<evidence type="ECO:0000313" key="1">
    <source>
        <dbReference type="EMBL" id="CAI4218797.1"/>
    </source>
</evidence>
<evidence type="ECO:0000313" key="2">
    <source>
        <dbReference type="Proteomes" id="UP000838763"/>
    </source>
</evidence>
<dbReference type="AlphaFoldDB" id="A0A9P1H8T0"/>
<dbReference type="OrthoDB" id="1728974at2759"/>
<dbReference type="Gene3D" id="3.30.420.40">
    <property type="match status" value="2"/>
</dbReference>
<evidence type="ECO:0008006" key="3">
    <source>
        <dbReference type="Google" id="ProtNLM"/>
    </source>
</evidence>
<dbReference type="EMBL" id="CALLCH030000018">
    <property type="protein sequence ID" value="CAI4218797.1"/>
    <property type="molecule type" value="Genomic_DNA"/>
</dbReference>
<protein>
    <recommendedName>
        <fullName evidence="3">Carbohydrate kinase FGGY C-terminal domain-containing protein</fullName>
    </recommendedName>
</protein>
<gene>
    <name evidence="1" type="ORF">PPNO1_LOCUS8371</name>
</gene>
<proteinExistence type="predicted"/>
<comment type="caution">
    <text evidence="1">The sequence shown here is derived from an EMBL/GenBank/DDBJ whole genome shotgun (WGS) entry which is preliminary data.</text>
</comment>
<organism evidence="1 2">
    <name type="scientific">Parascedosporium putredinis</name>
    <dbReference type="NCBI Taxonomy" id="1442378"/>
    <lineage>
        <taxon>Eukaryota</taxon>
        <taxon>Fungi</taxon>
        <taxon>Dikarya</taxon>
        <taxon>Ascomycota</taxon>
        <taxon>Pezizomycotina</taxon>
        <taxon>Sordariomycetes</taxon>
        <taxon>Hypocreomycetidae</taxon>
        <taxon>Microascales</taxon>
        <taxon>Microascaceae</taxon>
        <taxon>Parascedosporium</taxon>
    </lineage>
</organism>
<sequence>MFMLCYKNGGLAREKVRDTLPKPESGDPWANFNKAVLESPPLDAASESDKAKLGLYFYLPEIVPNIRAGTWRYTANADGSGLTEFQGEGRVYLVGGGSLNPAIAQTMGEVLGGAEGVYKLDVGGNACALGGAYKAVWALERAEGESFDELIGKRWKEEGAIQKVDEGFRDGLFQRYGNVLPAFDELEQKILGEN</sequence>
<reference evidence="1" key="1">
    <citation type="submission" date="2022-11" db="EMBL/GenBank/DDBJ databases">
        <authorList>
            <person name="Scott C."/>
            <person name="Bruce N."/>
        </authorList>
    </citation>
    <scope>NUCLEOTIDE SEQUENCE</scope>
</reference>
<dbReference type="SUPFAM" id="SSF53067">
    <property type="entry name" value="Actin-like ATPase domain"/>
    <property type="match status" value="1"/>
</dbReference>
<keyword evidence="2" id="KW-1185">Reference proteome</keyword>
<name>A0A9P1H8T0_9PEZI</name>